<organism evidence="12 13">
    <name type="scientific">Blattamonas nauphoetae</name>
    <dbReference type="NCBI Taxonomy" id="2049346"/>
    <lineage>
        <taxon>Eukaryota</taxon>
        <taxon>Metamonada</taxon>
        <taxon>Preaxostyla</taxon>
        <taxon>Oxymonadida</taxon>
        <taxon>Blattamonas</taxon>
    </lineage>
</organism>
<comment type="subcellular location">
    <subcellularLocation>
        <location evidence="1">Endomembrane system</location>
        <topology evidence="1">Multi-pass membrane protein</topology>
    </subcellularLocation>
</comment>
<dbReference type="EMBL" id="JARBJD010000359">
    <property type="protein sequence ID" value="KAK2943163.1"/>
    <property type="molecule type" value="Genomic_DNA"/>
</dbReference>
<gene>
    <name evidence="12" type="ORF">BLNAU_21931</name>
</gene>
<protein>
    <recommendedName>
        <fullName evidence="11">ABC transmembrane type-1 domain-containing protein</fullName>
    </recommendedName>
</protein>
<evidence type="ECO:0000313" key="13">
    <source>
        <dbReference type="Proteomes" id="UP001281761"/>
    </source>
</evidence>
<evidence type="ECO:0000256" key="8">
    <source>
        <dbReference type="ARBA" id="ARBA00023136"/>
    </source>
</evidence>
<keyword evidence="7 10" id="KW-1133">Transmembrane helix</keyword>
<dbReference type="InterPro" id="IPR050173">
    <property type="entry name" value="ABC_transporter_C-like"/>
</dbReference>
<dbReference type="InterPro" id="IPR011527">
    <property type="entry name" value="ABC1_TM_dom"/>
</dbReference>
<feature type="compositionally biased region" description="Low complexity" evidence="9">
    <location>
        <begin position="148"/>
        <end position="161"/>
    </location>
</feature>
<keyword evidence="3 10" id="KW-0812">Transmembrane</keyword>
<dbReference type="PROSITE" id="PS50929">
    <property type="entry name" value="ABC_TM1F"/>
    <property type="match status" value="1"/>
</dbReference>
<evidence type="ECO:0000256" key="5">
    <source>
        <dbReference type="ARBA" id="ARBA00022741"/>
    </source>
</evidence>
<evidence type="ECO:0000256" key="2">
    <source>
        <dbReference type="ARBA" id="ARBA00022448"/>
    </source>
</evidence>
<evidence type="ECO:0000313" key="12">
    <source>
        <dbReference type="EMBL" id="KAK2943163.1"/>
    </source>
</evidence>
<evidence type="ECO:0000256" key="7">
    <source>
        <dbReference type="ARBA" id="ARBA00022989"/>
    </source>
</evidence>
<evidence type="ECO:0000256" key="1">
    <source>
        <dbReference type="ARBA" id="ARBA00004127"/>
    </source>
</evidence>
<proteinExistence type="predicted"/>
<dbReference type="PANTHER" id="PTHR24223:SF443">
    <property type="entry name" value="MULTIDRUG-RESISTANCE LIKE PROTEIN 1, ISOFORM I"/>
    <property type="match status" value="1"/>
</dbReference>
<reference evidence="12 13" key="1">
    <citation type="journal article" date="2022" name="bioRxiv">
        <title>Genomics of Preaxostyla Flagellates Illuminates Evolutionary Transitions and the Path Towards Mitochondrial Loss.</title>
        <authorList>
            <person name="Novak L.V.F."/>
            <person name="Treitli S.C."/>
            <person name="Pyrih J."/>
            <person name="Halakuc P."/>
            <person name="Pipaliya S.V."/>
            <person name="Vacek V."/>
            <person name="Brzon O."/>
            <person name="Soukal P."/>
            <person name="Eme L."/>
            <person name="Dacks J.B."/>
            <person name="Karnkowska A."/>
            <person name="Elias M."/>
            <person name="Hampl V."/>
        </authorList>
    </citation>
    <scope>NUCLEOTIDE SEQUENCE [LARGE SCALE GENOMIC DNA]</scope>
    <source>
        <strain evidence="12">NAU3</strain>
        <tissue evidence="12">Gut</tissue>
    </source>
</reference>
<feature type="transmembrane region" description="Helical" evidence="10">
    <location>
        <begin position="211"/>
        <end position="234"/>
    </location>
</feature>
<dbReference type="InterPro" id="IPR036640">
    <property type="entry name" value="ABC1_TM_sf"/>
</dbReference>
<keyword evidence="4" id="KW-0677">Repeat</keyword>
<evidence type="ECO:0000256" key="10">
    <source>
        <dbReference type="SAM" id="Phobius"/>
    </source>
</evidence>
<dbReference type="Proteomes" id="UP001281761">
    <property type="component" value="Unassembled WGS sequence"/>
</dbReference>
<dbReference type="Pfam" id="PF00664">
    <property type="entry name" value="ABC_membrane"/>
    <property type="match status" value="1"/>
</dbReference>
<keyword evidence="13" id="KW-1185">Reference proteome</keyword>
<accession>A0ABQ9WUI4</accession>
<sequence length="322" mass="35437">MVVGGIRSWKSSLAAAITGDVERVNGTVCVRESSAFCPQITWINNNTVRGNTSDVAHVCGLDKDLQTLTDPVCPCGVLVKRHYENARQALGYRHACWVDADGRVHFGETFRKEGKADDESDAGFGQGRYKELRDAGLVTTADGHDTDSTSQSSSTPSSTLSNAASPFEDKEKAEKAARQIVVESVTIFQNYWLGVVPEPTMFAPLTFHWKLGVYGLLTVLSMILLMLYACVVGCSTHRSNRMIRDKLLRHVMRCPVSFFDTTPLRRVINRFGGDIAQTDMDLVAILYDVYLLVVGFVRQIVIIAISTPSFLGIGLLGHIIDM</sequence>
<keyword evidence="2" id="KW-0813">Transport</keyword>
<evidence type="ECO:0000259" key="11">
    <source>
        <dbReference type="PROSITE" id="PS50929"/>
    </source>
</evidence>
<keyword evidence="8 10" id="KW-0472">Membrane</keyword>
<name>A0ABQ9WUI4_9EUKA</name>
<evidence type="ECO:0000256" key="4">
    <source>
        <dbReference type="ARBA" id="ARBA00022737"/>
    </source>
</evidence>
<keyword evidence="6" id="KW-0067">ATP-binding</keyword>
<comment type="caution">
    <text evidence="12">The sequence shown here is derived from an EMBL/GenBank/DDBJ whole genome shotgun (WGS) entry which is preliminary data.</text>
</comment>
<feature type="region of interest" description="Disordered" evidence="9">
    <location>
        <begin position="140"/>
        <end position="168"/>
    </location>
</feature>
<evidence type="ECO:0000256" key="3">
    <source>
        <dbReference type="ARBA" id="ARBA00022692"/>
    </source>
</evidence>
<feature type="domain" description="ABC transmembrane type-1" evidence="11">
    <location>
        <begin position="180"/>
        <end position="297"/>
    </location>
</feature>
<keyword evidence="5" id="KW-0547">Nucleotide-binding</keyword>
<dbReference type="SUPFAM" id="SSF90123">
    <property type="entry name" value="ABC transporter transmembrane region"/>
    <property type="match status" value="1"/>
</dbReference>
<evidence type="ECO:0000256" key="6">
    <source>
        <dbReference type="ARBA" id="ARBA00022840"/>
    </source>
</evidence>
<dbReference type="PANTHER" id="PTHR24223">
    <property type="entry name" value="ATP-BINDING CASSETTE SUB-FAMILY C"/>
    <property type="match status" value="1"/>
</dbReference>
<evidence type="ECO:0000256" key="9">
    <source>
        <dbReference type="SAM" id="MobiDB-lite"/>
    </source>
</evidence>
<dbReference type="Gene3D" id="1.20.1560.10">
    <property type="entry name" value="ABC transporter type 1, transmembrane domain"/>
    <property type="match status" value="1"/>
</dbReference>